<dbReference type="InterPro" id="IPR005302">
    <property type="entry name" value="MoCF_Sase_C"/>
</dbReference>
<dbReference type="PROSITE" id="PS51340">
    <property type="entry name" value="MOSC"/>
    <property type="match status" value="1"/>
</dbReference>
<dbReference type="eggNOG" id="COG2258">
    <property type="taxonomic scope" value="Bacteria"/>
</dbReference>
<proteinExistence type="predicted"/>
<organism evidence="2 3">
    <name type="scientific">Advenella mimigardefordensis (strain DSM 17166 / LMG 22922 / DPN7)</name>
    <dbReference type="NCBI Taxonomy" id="1247726"/>
    <lineage>
        <taxon>Bacteria</taxon>
        <taxon>Pseudomonadati</taxon>
        <taxon>Pseudomonadota</taxon>
        <taxon>Betaproteobacteria</taxon>
        <taxon>Burkholderiales</taxon>
        <taxon>Alcaligenaceae</taxon>
    </lineage>
</organism>
<dbReference type="EMBL" id="CP003915">
    <property type="protein sequence ID" value="AHG65936.1"/>
    <property type="molecule type" value="Genomic_DNA"/>
</dbReference>
<dbReference type="Gene3D" id="2.40.33.20">
    <property type="entry name" value="PK beta-barrel domain-like"/>
    <property type="match status" value="1"/>
</dbReference>
<dbReference type="RefSeq" id="WP_025374639.1">
    <property type="nucleotide sequence ID" value="NZ_CP003915.1"/>
</dbReference>
<reference evidence="2 3" key="1">
    <citation type="journal article" date="2014" name="Microbiology">
        <title>Unravelling the complete genome sequence of Advenella mimigardefordensis strain DPN7T and novel insights in the catabolism of the xenobiotic polythioester precursor 3,3'-dithiodipropionate.</title>
        <authorList>
            <person name="Wubbeler J.H."/>
            <person name="Hiessl S."/>
            <person name="Schuldes J."/>
            <person name="Thurmer A."/>
            <person name="Daniel R."/>
            <person name="Steinbuchel A."/>
        </authorList>
    </citation>
    <scope>NUCLEOTIDE SEQUENCE [LARGE SCALE GENOMIC DNA]</scope>
    <source>
        <strain evidence="3">DSM 17166 / LMG 22922 / DPN7</strain>
    </source>
</reference>
<dbReference type="GO" id="GO:0003824">
    <property type="term" value="F:catalytic activity"/>
    <property type="evidence" value="ECO:0007669"/>
    <property type="project" value="InterPro"/>
</dbReference>
<dbReference type="Proteomes" id="UP000019095">
    <property type="component" value="Chromosome"/>
</dbReference>
<keyword evidence="3" id="KW-1185">Reference proteome</keyword>
<dbReference type="PATRIC" id="fig|1247726.3.peg.4286"/>
<evidence type="ECO:0000259" key="1">
    <source>
        <dbReference type="PROSITE" id="PS51340"/>
    </source>
</evidence>
<dbReference type="GO" id="GO:0030151">
    <property type="term" value="F:molybdenum ion binding"/>
    <property type="evidence" value="ECO:0007669"/>
    <property type="project" value="InterPro"/>
</dbReference>
<accession>W0PHE0</accession>
<gene>
    <name evidence="2" type="ORF">MIM_c38850</name>
</gene>
<dbReference type="Pfam" id="PF03473">
    <property type="entry name" value="MOSC"/>
    <property type="match status" value="1"/>
</dbReference>
<dbReference type="PANTHER" id="PTHR36930">
    <property type="entry name" value="METAL-SULFUR CLUSTER BIOSYNTHESIS PROTEINS YUAD-RELATED"/>
    <property type="match status" value="1"/>
</dbReference>
<dbReference type="PANTHER" id="PTHR36930:SF1">
    <property type="entry name" value="MOSC DOMAIN-CONTAINING PROTEIN"/>
    <property type="match status" value="1"/>
</dbReference>
<dbReference type="SUPFAM" id="SSF50800">
    <property type="entry name" value="PK beta-barrel domain-like"/>
    <property type="match status" value="1"/>
</dbReference>
<dbReference type="InterPro" id="IPR011037">
    <property type="entry name" value="Pyrv_Knase-like_insert_dom_sf"/>
</dbReference>
<dbReference type="OrthoDB" id="1550913at2"/>
<dbReference type="HOGENOM" id="CLU_092690_0_0_4"/>
<dbReference type="GO" id="GO:0030170">
    <property type="term" value="F:pyridoxal phosphate binding"/>
    <property type="evidence" value="ECO:0007669"/>
    <property type="project" value="InterPro"/>
</dbReference>
<evidence type="ECO:0000313" key="2">
    <source>
        <dbReference type="EMBL" id="AHG65936.1"/>
    </source>
</evidence>
<sequence length="184" mass="19837">MTTSHNGRVRTVAKDDSHRFSKTITSEIYMVAGLGVQGDAHSGVTVQHRSRVAVDPKQPNLRQVHLIQAELFDELNSHGFNVAPADLGENISTEGIDLLSLPRNTLLNIGSDVLLQVTGLRNPCVQIDRFQTGLLKAVLHRQPDGGLVRKAGIMTVVITGGVVRAGDPIAVQLPALPHLPLDRV</sequence>
<protein>
    <submittedName>
        <fullName evidence="2">MOSC domain-containing protein</fullName>
    </submittedName>
</protein>
<name>W0PHE0_ADVMD</name>
<dbReference type="AlphaFoldDB" id="W0PHE0"/>
<dbReference type="InterPro" id="IPR052716">
    <property type="entry name" value="MOSC_domain"/>
</dbReference>
<evidence type="ECO:0000313" key="3">
    <source>
        <dbReference type="Proteomes" id="UP000019095"/>
    </source>
</evidence>
<feature type="domain" description="MOSC" evidence="1">
    <location>
        <begin position="23"/>
        <end position="172"/>
    </location>
</feature>
<dbReference type="STRING" id="1247726.MIM_c38850"/>
<dbReference type="KEGG" id="amim:MIM_c38850"/>